<dbReference type="PANTHER" id="PTHR30570:SF1">
    <property type="entry name" value="PHOSPHATE-BINDING PROTEIN PSTS"/>
    <property type="match status" value="1"/>
</dbReference>
<evidence type="ECO:0000313" key="6">
    <source>
        <dbReference type="EMBL" id="KYF84401.1"/>
    </source>
</evidence>
<comment type="function">
    <text evidence="4">Involved in the system for phosphate transport across the cytoplasmic membrane.</text>
</comment>
<evidence type="ECO:0000256" key="1">
    <source>
        <dbReference type="ARBA" id="ARBA00008725"/>
    </source>
</evidence>
<keyword evidence="3" id="KW-0732">Signal</keyword>
<keyword evidence="4" id="KW-0592">Phosphate transport</keyword>
<dbReference type="PANTHER" id="PTHR30570">
    <property type="entry name" value="PERIPLASMIC PHOSPHATE BINDING COMPONENT OF PHOSPHATE ABC TRANSPORTER"/>
    <property type="match status" value="1"/>
</dbReference>
<feature type="domain" description="PBP" evidence="5">
    <location>
        <begin position="42"/>
        <end position="263"/>
    </location>
</feature>
<dbReference type="InterPro" id="IPR024370">
    <property type="entry name" value="PBP_domain"/>
</dbReference>
<dbReference type="GO" id="GO:0006817">
    <property type="term" value="P:phosphate ion transport"/>
    <property type="evidence" value="ECO:0007669"/>
    <property type="project" value="UniProtKB-UniRule"/>
</dbReference>
<evidence type="ECO:0000313" key="7">
    <source>
        <dbReference type="Proteomes" id="UP000075515"/>
    </source>
</evidence>
<dbReference type="InterPro" id="IPR011862">
    <property type="entry name" value="Phos-bd"/>
</dbReference>
<sequence>MLDPVSSEPDVIPGGVRSARAALCLWASALALGHACGRERTSGLTLAGSTSVQPFAERWAEAYSARHAGATIHVQGGGSTAGIQAVESGTAQIGMSSRDLLPDEAKRLRGIVVARDGIAVVVNPENRLRDMTLGEVRRIYAGETTRWTGLDAKGRKITVITREEGSGTRGAFEELVMKGRRITSAALVQDSTGAVRQMVASDPASIGYISLDLVDSSVKPLRVDGVEPTEAAVDAGRYRLVRPFLFVVKGEPTGEARAFIDWIRGPDGQALTRKEGLLPPAP</sequence>
<keyword evidence="2 4" id="KW-0813">Transport</keyword>
<dbReference type="EMBL" id="JEMC01002952">
    <property type="protein sequence ID" value="KYF84401.1"/>
    <property type="molecule type" value="Genomic_DNA"/>
</dbReference>
<evidence type="ECO:0000256" key="2">
    <source>
        <dbReference type="ARBA" id="ARBA00022448"/>
    </source>
</evidence>
<organism evidence="6 7">
    <name type="scientific">Sorangium cellulosum</name>
    <name type="common">Polyangium cellulosum</name>
    <dbReference type="NCBI Taxonomy" id="56"/>
    <lineage>
        <taxon>Bacteria</taxon>
        <taxon>Pseudomonadati</taxon>
        <taxon>Myxococcota</taxon>
        <taxon>Polyangia</taxon>
        <taxon>Polyangiales</taxon>
        <taxon>Polyangiaceae</taxon>
        <taxon>Sorangium</taxon>
    </lineage>
</organism>
<dbReference type="SUPFAM" id="SSF53850">
    <property type="entry name" value="Periplasmic binding protein-like II"/>
    <property type="match status" value="1"/>
</dbReference>
<protein>
    <recommendedName>
        <fullName evidence="4">Phosphate-binding protein</fullName>
    </recommendedName>
</protein>
<dbReference type="CDD" id="cd13653">
    <property type="entry name" value="PBP2_phosphate_like_1"/>
    <property type="match status" value="1"/>
</dbReference>
<dbReference type="GO" id="GO:0042301">
    <property type="term" value="F:phosphate ion binding"/>
    <property type="evidence" value="ECO:0007669"/>
    <property type="project" value="UniProtKB-UniRule"/>
</dbReference>
<comment type="caution">
    <text evidence="6">The sequence shown here is derived from an EMBL/GenBank/DDBJ whole genome shotgun (WGS) entry which is preliminary data.</text>
</comment>
<evidence type="ECO:0000256" key="4">
    <source>
        <dbReference type="RuleBase" id="RU367119"/>
    </source>
</evidence>
<dbReference type="Proteomes" id="UP000075515">
    <property type="component" value="Unassembled WGS sequence"/>
</dbReference>
<gene>
    <name evidence="6" type="ORF">BE18_41065</name>
</gene>
<evidence type="ECO:0000256" key="3">
    <source>
        <dbReference type="ARBA" id="ARBA00022729"/>
    </source>
</evidence>
<proteinExistence type="inferred from homology"/>
<accession>A0A150RW35</accession>
<dbReference type="Pfam" id="PF12849">
    <property type="entry name" value="PBP_like_2"/>
    <property type="match status" value="1"/>
</dbReference>
<reference evidence="6 7" key="1">
    <citation type="submission" date="2014-02" db="EMBL/GenBank/DDBJ databases">
        <title>The small core and large imbalanced accessory genome model reveals a collaborative survival strategy of Sorangium cellulosum strains in nature.</title>
        <authorList>
            <person name="Han K."/>
            <person name="Peng R."/>
            <person name="Blom J."/>
            <person name="Li Y.-Z."/>
        </authorList>
    </citation>
    <scope>NUCLEOTIDE SEQUENCE [LARGE SCALE GENOMIC DNA]</scope>
    <source>
        <strain evidence="6 7">So0149</strain>
    </source>
</reference>
<evidence type="ECO:0000259" key="5">
    <source>
        <dbReference type="Pfam" id="PF12849"/>
    </source>
</evidence>
<dbReference type="Gene3D" id="3.40.190.10">
    <property type="entry name" value="Periplasmic binding protein-like II"/>
    <property type="match status" value="2"/>
</dbReference>
<comment type="similarity">
    <text evidence="1 4">Belongs to the PstS family.</text>
</comment>
<dbReference type="NCBIfam" id="TIGR02136">
    <property type="entry name" value="ptsS_2"/>
    <property type="match status" value="1"/>
</dbReference>
<name>A0A150RW35_SORCE</name>
<dbReference type="AlphaFoldDB" id="A0A150RW35"/>
<dbReference type="InterPro" id="IPR050811">
    <property type="entry name" value="Phosphate_ABC_transporter"/>
</dbReference>